<organism evidence="1 2">
    <name type="scientific">Ancylostoma caninum</name>
    <name type="common">Dog hookworm</name>
    <dbReference type="NCBI Taxonomy" id="29170"/>
    <lineage>
        <taxon>Eukaryota</taxon>
        <taxon>Metazoa</taxon>
        <taxon>Ecdysozoa</taxon>
        <taxon>Nematoda</taxon>
        <taxon>Chromadorea</taxon>
        <taxon>Rhabditida</taxon>
        <taxon>Rhabditina</taxon>
        <taxon>Rhabditomorpha</taxon>
        <taxon>Strongyloidea</taxon>
        <taxon>Ancylostomatidae</taxon>
        <taxon>Ancylostomatinae</taxon>
        <taxon>Ancylostoma</taxon>
    </lineage>
</organism>
<dbReference type="OrthoDB" id="5903115at2759"/>
<evidence type="ECO:0000313" key="2">
    <source>
        <dbReference type="Proteomes" id="UP000252519"/>
    </source>
</evidence>
<evidence type="ECO:0000313" key="1">
    <source>
        <dbReference type="EMBL" id="RCN42340.1"/>
    </source>
</evidence>
<name>A0A368GH18_ANCCA</name>
<comment type="caution">
    <text evidence="1">The sequence shown here is derived from an EMBL/GenBank/DDBJ whole genome shotgun (WGS) entry which is preliminary data.</text>
</comment>
<dbReference type="Proteomes" id="UP000252519">
    <property type="component" value="Unassembled WGS sequence"/>
</dbReference>
<proteinExistence type="predicted"/>
<sequence length="118" mass="13439">MFVLFRHTAQCLCADSCGSACILIYWLLVRVITDSEIDDGTLRGIKNVARTMKLLWYDASVMLFTLKLHVFLDHAVLEDMERAGTPYHWTSAGFEALHRRTQLRITQCTTNCEELAVG</sequence>
<keyword evidence="2" id="KW-1185">Reference proteome</keyword>
<accession>A0A368GH18</accession>
<feature type="non-terminal residue" evidence="1">
    <location>
        <position position="118"/>
    </location>
</feature>
<protein>
    <submittedName>
        <fullName evidence="1">Uncharacterized protein</fullName>
    </submittedName>
</protein>
<dbReference type="AlphaFoldDB" id="A0A368GH18"/>
<gene>
    <name evidence="1" type="ORF">ANCCAN_11685</name>
</gene>
<reference evidence="1 2" key="1">
    <citation type="submission" date="2014-10" db="EMBL/GenBank/DDBJ databases">
        <title>Draft genome of the hookworm Ancylostoma caninum.</title>
        <authorList>
            <person name="Mitreva M."/>
        </authorList>
    </citation>
    <scope>NUCLEOTIDE SEQUENCE [LARGE SCALE GENOMIC DNA]</scope>
    <source>
        <strain evidence="1 2">Baltimore</strain>
    </source>
</reference>
<dbReference type="EMBL" id="JOJR01000198">
    <property type="protein sequence ID" value="RCN42340.1"/>
    <property type="molecule type" value="Genomic_DNA"/>
</dbReference>